<reference evidence="1" key="1">
    <citation type="submission" date="2022-04" db="EMBL/GenBank/DDBJ databases">
        <title>A functionally conserved STORR gene fusion in Papaver species that diverged 16.8 million years ago.</title>
        <authorList>
            <person name="Catania T."/>
        </authorList>
    </citation>
    <scope>NUCLEOTIDE SEQUENCE</scope>
    <source>
        <strain evidence="1">S-188037</strain>
    </source>
</reference>
<name>A0AAD4SA55_9MAGN</name>
<evidence type="ECO:0000313" key="1">
    <source>
        <dbReference type="EMBL" id="KAI3885015.1"/>
    </source>
</evidence>
<keyword evidence="2" id="KW-1185">Reference proteome</keyword>
<dbReference type="EMBL" id="JAJJMB010012161">
    <property type="protein sequence ID" value="KAI3885015.1"/>
    <property type="molecule type" value="Genomic_DNA"/>
</dbReference>
<gene>
    <name evidence="1" type="ORF">MKW98_002407</name>
</gene>
<accession>A0AAD4SA55</accession>
<feature type="non-terminal residue" evidence="1">
    <location>
        <position position="52"/>
    </location>
</feature>
<dbReference type="AlphaFoldDB" id="A0AAD4SA55"/>
<sequence>YSKCSDQLVNFNKSGILFSKSVDQARQEEVISQLGVQRMKADDKYLGFYSLK</sequence>
<comment type="caution">
    <text evidence="1">The sequence shown here is derived from an EMBL/GenBank/DDBJ whole genome shotgun (WGS) entry which is preliminary data.</text>
</comment>
<dbReference type="Proteomes" id="UP001202328">
    <property type="component" value="Unassembled WGS sequence"/>
</dbReference>
<feature type="non-terminal residue" evidence="1">
    <location>
        <position position="1"/>
    </location>
</feature>
<organism evidence="1 2">
    <name type="scientific">Papaver atlanticum</name>
    <dbReference type="NCBI Taxonomy" id="357466"/>
    <lineage>
        <taxon>Eukaryota</taxon>
        <taxon>Viridiplantae</taxon>
        <taxon>Streptophyta</taxon>
        <taxon>Embryophyta</taxon>
        <taxon>Tracheophyta</taxon>
        <taxon>Spermatophyta</taxon>
        <taxon>Magnoliopsida</taxon>
        <taxon>Ranunculales</taxon>
        <taxon>Papaveraceae</taxon>
        <taxon>Papaveroideae</taxon>
        <taxon>Papaver</taxon>
    </lineage>
</organism>
<evidence type="ECO:0000313" key="2">
    <source>
        <dbReference type="Proteomes" id="UP001202328"/>
    </source>
</evidence>
<protein>
    <submittedName>
        <fullName evidence="1">Uncharacterized protein</fullName>
    </submittedName>
</protein>
<proteinExistence type="predicted"/>